<name>A0A2T0WDG5_9BACT</name>
<reference evidence="7 8" key="1">
    <citation type="submission" date="2018-03" db="EMBL/GenBank/DDBJ databases">
        <title>Genomic Encyclopedia of Archaeal and Bacterial Type Strains, Phase II (KMG-II): from individual species to whole genera.</title>
        <authorList>
            <person name="Goeker M."/>
        </authorList>
    </citation>
    <scope>NUCLEOTIDE SEQUENCE [LARGE SCALE GENOMIC DNA]</scope>
    <source>
        <strain evidence="7 8">DSM 27929</strain>
    </source>
</reference>
<sequence>MQKMYEYITTINPDIFLAVILTLLFSVEQIFFSANSFLKRSPHLIGNIFLQVGYFIMNFGLATFVIKALEWAGNEHIGLFNWISVPFYLQVIAGIVFIDLVNYWAHRLNHTWALLWRLQRLHHSDTTMDSSTTYRFHPLDAFLDNLAAIAAAFTFGLDGTVLVFWLIVYLPLLVLHHTDVIMPKWFDKTFGRVIVSPNSHKIHHHQQQVFTDSNYGLLFIFWDKLFNTYQELPVEEIKYGLEEFDIPERQTFWYLLKSPFINVKK</sequence>
<keyword evidence="2 5" id="KW-0812">Transmembrane</keyword>
<dbReference type="InterPro" id="IPR050307">
    <property type="entry name" value="Sterol_Desaturase_Related"/>
</dbReference>
<proteinExistence type="predicted"/>
<dbReference type="GO" id="GO:0008610">
    <property type="term" value="P:lipid biosynthetic process"/>
    <property type="evidence" value="ECO:0007669"/>
    <property type="project" value="InterPro"/>
</dbReference>
<feature type="transmembrane region" description="Helical" evidence="5">
    <location>
        <begin position="44"/>
        <end position="66"/>
    </location>
</feature>
<evidence type="ECO:0000256" key="1">
    <source>
        <dbReference type="ARBA" id="ARBA00004370"/>
    </source>
</evidence>
<feature type="transmembrane region" description="Helical" evidence="5">
    <location>
        <begin position="12"/>
        <end position="32"/>
    </location>
</feature>
<feature type="transmembrane region" description="Helical" evidence="5">
    <location>
        <begin position="87"/>
        <end position="105"/>
    </location>
</feature>
<evidence type="ECO:0000313" key="8">
    <source>
        <dbReference type="Proteomes" id="UP000238157"/>
    </source>
</evidence>
<comment type="subcellular location">
    <subcellularLocation>
        <location evidence="1">Membrane</location>
    </subcellularLocation>
</comment>
<dbReference type="Proteomes" id="UP000238157">
    <property type="component" value="Unassembled WGS sequence"/>
</dbReference>
<dbReference type="RefSeq" id="WP_106135407.1">
    <property type="nucleotide sequence ID" value="NZ_PVTR01000017.1"/>
</dbReference>
<keyword evidence="3 5" id="KW-1133">Transmembrane helix</keyword>
<dbReference type="OrthoDB" id="9770329at2"/>
<dbReference type="AlphaFoldDB" id="A0A2T0WDG5"/>
<keyword evidence="8" id="KW-1185">Reference proteome</keyword>
<dbReference type="EMBL" id="PVTR01000017">
    <property type="protein sequence ID" value="PRY84753.1"/>
    <property type="molecule type" value="Genomic_DNA"/>
</dbReference>
<dbReference type="Pfam" id="PF04116">
    <property type="entry name" value="FA_hydroxylase"/>
    <property type="match status" value="1"/>
</dbReference>
<evidence type="ECO:0000259" key="6">
    <source>
        <dbReference type="Pfam" id="PF04116"/>
    </source>
</evidence>
<evidence type="ECO:0000313" key="7">
    <source>
        <dbReference type="EMBL" id="PRY84753.1"/>
    </source>
</evidence>
<dbReference type="GO" id="GO:0016491">
    <property type="term" value="F:oxidoreductase activity"/>
    <property type="evidence" value="ECO:0007669"/>
    <property type="project" value="InterPro"/>
</dbReference>
<feature type="transmembrane region" description="Helical" evidence="5">
    <location>
        <begin position="146"/>
        <end position="175"/>
    </location>
</feature>
<dbReference type="PANTHER" id="PTHR11863">
    <property type="entry name" value="STEROL DESATURASE"/>
    <property type="match status" value="1"/>
</dbReference>
<evidence type="ECO:0000256" key="4">
    <source>
        <dbReference type="ARBA" id="ARBA00023136"/>
    </source>
</evidence>
<gene>
    <name evidence="7" type="ORF">CLW00_11730</name>
</gene>
<evidence type="ECO:0000256" key="5">
    <source>
        <dbReference type="SAM" id="Phobius"/>
    </source>
</evidence>
<accession>A0A2T0WDG5</accession>
<dbReference type="InterPro" id="IPR006694">
    <property type="entry name" value="Fatty_acid_hydroxylase"/>
</dbReference>
<dbReference type="GO" id="GO:0016020">
    <property type="term" value="C:membrane"/>
    <property type="evidence" value="ECO:0007669"/>
    <property type="project" value="UniProtKB-SubCell"/>
</dbReference>
<feature type="domain" description="Fatty acid hydroxylase" evidence="6">
    <location>
        <begin position="92"/>
        <end position="228"/>
    </location>
</feature>
<evidence type="ECO:0000256" key="2">
    <source>
        <dbReference type="ARBA" id="ARBA00022692"/>
    </source>
</evidence>
<protein>
    <submittedName>
        <fullName evidence="7">Sterol desaturase/sphingolipid hydroxylase (Fatty acid hydroxylase superfamily)</fullName>
    </submittedName>
</protein>
<dbReference type="GO" id="GO:0005506">
    <property type="term" value="F:iron ion binding"/>
    <property type="evidence" value="ECO:0007669"/>
    <property type="project" value="InterPro"/>
</dbReference>
<keyword evidence="4 5" id="KW-0472">Membrane</keyword>
<organism evidence="7 8">
    <name type="scientific">Mongoliibacter ruber</name>
    <dbReference type="NCBI Taxonomy" id="1750599"/>
    <lineage>
        <taxon>Bacteria</taxon>
        <taxon>Pseudomonadati</taxon>
        <taxon>Bacteroidota</taxon>
        <taxon>Cytophagia</taxon>
        <taxon>Cytophagales</taxon>
        <taxon>Cyclobacteriaceae</taxon>
        <taxon>Mongoliibacter</taxon>
    </lineage>
</organism>
<comment type="caution">
    <text evidence="7">The sequence shown here is derived from an EMBL/GenBank/DDBJ whole genome shotgun (WGS) entry which is preliminary data.</text>
</comment>
<evidence type="ECO:0000256" key="3">
    <source>
        <dbReference type="ARBA" id="ARBA00022989"/>
    </source>
</evidence>